<sequence>MDSTIRLFAKAVSWQIAGFFSMLLIGFIFTGSVTASGGIAFFGSVTGFAAYFVHEIAWSHVSWGKGTDHAVGK</sequence>
<reference evidence="3" key="1">
    <citation type="journal article" date="2015" name="Nature">
        <title>Complex archaea that bridge the gap between prokaryotes and eukaryotes.</title>
        <authorList>
            <person name="Spang A."/>
            <person name="Saw J.H."/>
            <person name="Jorgensen S.L."/>
            <person name="Zaremba-Niedzwiedzka K."/>
            <person name="Martijn J."/>
            <person name="Lind A.E."/>
            <person name="van Eijk R."/>
            <person name="Schleper C."/>
            <person name="Guy L."/>
            <person name="Ettema T.J."/>
        </authorList>
    </citation>
    <scope>NUCLEOTIDE SEQUENCE</scope>
</reference>
<dbReference type="EMBL" id="LAZR01007636">
    <property type="protein sequence ID" value="KKM83963.1"/>
    <property type="molecule type" value="Genomic_DNA"/>
</dbReference>
<accession>A0A0F9KQ00</accession>
<proteinExistence type="predicted"/>
<evidence type="ECO:0000259" key="2">
    <source>
        <dbReference type="Pfam" id="PF09834"/>
    </source>
</evidence>
<gene>
    <name evidence="3" type="ORF">LCGC14_1303980</name>
</gene>
<feature type="transmembrane region" description="Helical" evidence="1">
    <location>
        <begin position="7"/>
        <end position="29"/>
    </location>
</feature>
<keyword evidence="1" id="KW-0472">Membrane</keyword>
<dbReference type="Pfam" id="PF09834">
    <property type="entry name" value="DUF2061"/>
    <property type="match status" value="1"/>
</dbReference>
<evidence type="ECO:0000256" key="1">
    <source>
        <dbReference type="SAM" id="Phobius"/>
    </source>
</evidence>
<organism evidence="3">
    <name type="scientific">marine sediment metagenome</name>
    <dbReference type="NCBI Taxonomy" id="412755"/>
    <lineage>
        <taxon>unclassified sequences</taxon>
        <taxon>metagenomes</taxon>
        <taxon>ecological metagenomes</taxon>
    </lineage>
</organism>
<evidence type="ECO:0000313" key="3">
    <source>
        <dbReference type="EMBL" id="KKM83963.1"/>
    </source>
</evidence>
<comment type="caution">
    <text evidence="3">The sequence shown here is derived from an EMBL/GenBank/DDBJ whole genome shotgun (WGS) entry which is preliminary data.</text>
</comment>
<protein>
    <recommendedName>
        <fullName evidence="2">DUF2061 domain-containing protein</fullName>
    </recommendedName>
</protein>
<keyword evidence="1" id="KW-1133">Transmembrane helix</keyword>
<keyword evidence="1" id="KW-0812">Transmembrane</keyword>
<dbReference type="InterPro" id="IPR018638">
    <property type="entry name" value="DUF2061_membrane"/>
</dbReference>
<feature type="domain" description="DUF2061" evidence="2">
    <location>
        <begin position="9"/>
        <end position="59"/>
    </location>
</feature>
<name>A0A0F9KQ00_9ZZZZ</name>
<dbReference type="AlphaFoldDB" id="A0A0F9KQ00"/>
<feature type="transmembrane region" description="Helical" evidence="1">
    <location>
        <begin position="35"/>
        <end position="53"/>
    </location>
</feature>